<dbReference type="EMBL" id="JBHUOZ010000001">
    <property type="protein sequence ID" value="MFD2918349.1"/>
    <property type="molecule type" value="Genomic_DNA"/>
</dbReference>
<feature type="transmembrane region" description="Helical" evidence="1">
    <location>
        <begin position="146"/>
        <end position="179"/>
    </location>
</feature>
<dbReference type="Proteomes" id="UP001597511">
    <property type="component" value="Unassembled WGS sequence"/>
</dbReference>
<protein>
    <submittedName>
        <fullName evidence="2">Uncharacterized protein</fullName>
    </submittedName>
</protein>
<organism evidence="2 3">
    <name type="scientific">Terrimonas rubra</name>
    <dbReference type="NCBI Taxonomy" id="1035890"/>
    <lineage>
        <taxon>Bacteria</taxon>
        <taxon>Pseudomonadati</taxon>
        <taxon>Bacteroidota</taxon>
        <taxon>Chitinophagia</taxon>
        <taxon>Chitinophagales</taxon>
        <taxon>Chitinophagaceae</taxon>
        <taxon>Terrimonas</taxon>
    </lineage>
</organism>
<reference evidence="3" key="1">
    <citation type="journal article" date="2019" name="Int. J. Syst. Evol. Microbiol.">
        <title>The Global Catalogue of Microorganisms (GCM) 10K type strain sequencing project: providing services to taxonomists for standard genome sequencing and annotation.</title>
        <authorList>
            <consortium name="The Broad Institute Genomics Platform"/>
            <consortium name="The Broad Institute Genome Sequencing Center for Infectious Disease"/>
            <person name="Wu L."/>
            <person name="Ma J."/>
        </authorList>
    </citation>
    <scope>NUCLEOTIDE SEQUENCE [LARGE SCALE GENOMIC DNA]</scope>
    <source>
        <strain evidence="3">KCTC 23299</strain>
    </source>
</reference>
<evidence type="ECO:0000313" key="3">
    <source>
        <dbReference type="Proteomes" id="UP001597511"/>
    </source>
</evidence>
<evidence type="ECO:0000313" key="2">
    <source>
        <dbReference type="EMBL" id="MFD2918349.1"/>
    </source>
</evidence>
<feature type="transmembrane region" description="Helical" evidence="1">
    <location>
        <begin position="200"/>
        <end position="220"/>
    </location>
</feature>
<sequence>MSDKPIVFKSLSNIEEAEKIGEELALHHIAYEIESPPQLLDRNFIGEQPMPEHYIKLLPSDFTRANEIVESLYKNIAATVGKDYYLYDFSDEQVLDVVNHKSEWGDLNYYVALEILVKRGIPYDKQLTNVLEEEAAAIVPQPAKPFYLLLVYIILAVSFIRPYPYFSIGGLIVGLFLYGASKTLKNGTRISYYNPNTRKNGMIIIAVSILSILWFIFRLITLANN</sequence>
<gene>
    <name evidence="2" type="ORF">ACFS6H_01430</name>
</gene>
<comment type="caution">
    <text evidence="2">The sequence shown here is derived from an EMBL/GenBank/DDBJ whole genome shotgun (WGS) entry which is preliminary data.</text>
</comment>
<evidence type="ECO:0000256" key="1">
    <source>
        <dbReference type="SAM" id="Phobius"/>
    </source>
</evidence>
<name>A0ABW5ZZ93_9BACT</name>
<keyword evidence="1" id="KW-0472">Membrane</keyword>
<proteinExistence type="predicted"/>
<keyword evidence="1" id="KW-1133">Transmembrane helix</keyword>
<keyword evidence="3" id="KW-1185">Reference proteome</keyword>
<accession>A0ABW5ZZ93</accession>
<keyword evidence="1" id="KW-0812">Transmembrane</keyword>
<dbReference type="RefSeq" id="WP_386094313.1">
    <property type="nucleotide sequence ID" value="NZ_JBHUOZ010000001.1"/>
</dbReference>